<dbReference type="InterPro" id="IPR036046">
    <property type="entry name" value="Acylphosphatase-like_dom_sf"/>
</dbReference>
<dbReference type="PROSITE" id="PS51160">
    <property type="entry name" value="ACYLPHOSPHATASE_3"/>
    <property type="match status" value="1"/>
</dbReference>
<evidence type="ECO:0000259" key="7">
    <source>
        <dbReference type="PROSITE" id="PS51160"/>
    </source>
</evidence>
<name>A0ABP7MR13_9BACT</name>
<dbReference type="Gene3D" id="3.30.70.100">
    <property type="match status" value="1"/>
</dbReference>
<evidence type="ECO:0000313" key="9">
    <source>
        <dbReference type="Proteomes" id="UP001499909"/>
    </source>
</evidence>
<evidence type="ECO:0000256" key="1">
    <source>
        <dbReference type="ARBA" id="ARBA00005614"/>
    </source>
</evidence>
<dbReference type="InterPro" id="IPR017968">
    <property type="entry name" value="Acylphosphatase_CS"/>
</dbReference>
<dbReference type="PANTHER" id="PTHR10029:SF3">
    <property type="entry name" value="ACYLPHOSPHATASE-RELATED"/>
    <property type="match status" value="1"/>
</dbReference>
<dbReference type="PROSITE" id="PS00150">
    <property type="entry name" value="ACYLPHOSPHATASE_1"/>
    <property type="match status" value="1"/>
</dbReference>
<dbReference type="InterPro" id="IPR020456">
    <property type="entry name" value="Acylphosphatase"/>
</dbReference>
<dbReference type="PANTHER" id="PTHR10029">
    <property type="entry name" value="ACYLPHOSPHATASE"/>
    <property type="match status" value="1"/>
</dbReference>
<protein>
    <recommendedName>
        <fullName evidence="2 5">acylphosphatase</fullName>
        <ecNumber evidence="2 5">3.6.1.7</ecNumber>
    </recommendedName>
</protein>
<dbReference type="EMBL" id="BAABDH010000020">
    <property type="protein sequence ID" value="GAA3928471.1"/>
    <property type="molecule type" value="Genomic_DNA"/>
</dbReference>
<dbReference type="SUPFAM" id="SSF54975">
    <property type="entry name" value="Acylphosphatase/BLUF domain-like"/>
    <property type="match status" value="1"/>
</dbReference>
<keyword evidence="3 5" id="KW-0378">Hydrolase</keyword>
<dbReference type="PRINTS" id="PR00112">
    <property type="entry name" value="ACYLPHPHTASE"/>
</dbReference>
<evidence type="ECO:0000256" key="5">
    <source>
        <dbReference type="PROSITE-ProRule" id="PRU00520"/>
    </source>
</evidence>
<comment type="similarity">
    <text evidence="1 6">Belongs to the acylphosphatase family.</text>
</comment>
<organism evidence="8 9">
    <name type="scientific">Hymenobacter algoricola</name>
    <dbReference type="NCBI Taxonomy" id="486267"/>
    <lineage>
        <taxon>Bacteria</taxon>
        <taxon>Pseudomonadati</taxon>
        <taxon>Bacteroidota</taxon>
        <taxon>Cytophagia</taxon>
        <taxon>Cytophagales</taxon>
        <taxon>Hymenobacteraceae</taxon>
        <taxon>Hymenobacter</taxon>
    </lineage>
</organism>
<accession>A0ABP7MR13</accession>
<dbReference type="Proteomes" id="UP001499909">
    <property type="component" value="Unassembled WGS sequence"/>
</dbReference>
<feature type="domain" description="Acylphosphatase-like" evidence="7">
    <location>
        <begin position="15"/>
        <end position="101"/>
    </location>
</feature>
<gene>
    <name evidence="8" type="ORF">GCM10022406_12570</name>
</gene>
<dbReference type="InterPro" id="IPR001792">
    <property type="entry name" value="Acylphosphatase-like_dom"/>
</dbReference>
<dbReference type="EC" id="3.6.1.7" evidence="2 5"/>
<feature type="active site" evidence="5">
    <location>
        <position position="48"/>
    </location>
</feature>
<dbReference type="Pfam" id="PF00708">
    <property type="entry name" value="Acylphosphatase"/>
    <property type="match status" value="1"/>
</dbReference>
<sequence length="102" mass="11503">MLPNRRHPLFAMTEHRIFRIHGRVQGVFFRQSAQQQAEKLGLTGYARNNSDATVTIEAEGPAAALDTLEAWCRHGPPAARVDEMEATAGPLQGYQRFEVRRE</sequence>
<reference evidence="9" key="1">
    <citation type="journal article" date="2019" name="Int. J. Syst. Evol. Microbiol.">
        <title>The Global Catalogue of Microorganisms (GCM) 10K type strain sequencing project: providing services to taxonomists for standard genome sequencing and annotation.</title>
        <authorList>
            <consortium name="The Broad Institute Genomics Platform"/>
            <consortium name="The Broad Institute Genome Sequencing Center for Infectious Disease"/>
            <person name="Wu L."/>
            <person name="Ma J."/>
        </authorList>
    </citation>
    <scope>NUCLEOTIDE SEQUENCE [LARGE SCALE GENOMIC DNA]</scope>
    <source>
        <strain evidence="9">JCM 17214</strain>
    </source>
</reference>
<proteinExistence type="inferred from homology"/>
<evidence type="ECO:0000256" key="2">
    <source>
        <dbReference type="ARBA" id="ARBA00012150"/>
    </source>
</evidence>
<evidence type="ECO:0000256" key="6">
    <source>
        <dbReference type="RuleBase" id="RU004168"/>
    </source>
</evidence>
<keyword evidence="9" id="KW-1185">Reference proteome</keyword>
<evidence type="ECO:0000256" key="4">
    <source>
        <dbReference type="ARBA" id="ARBA00047645"/>
    </source>
</evidence>
<evidence type="ECO:0000256" key="3">
    <source>
        <dbReference type="ARBA" id="ARBA00022801"/>
    </source>
</evidence>
<comment type="catalytic activity">
    <reaction evidence="4 5">
        <text>an acyl phosphate + H2O = a carboxylate + phosphate + H(+)</text>
        <dbReference type="Rhea" id="RHEA:14965"/>
        <dbReference type="ChEBI" id="CHEBI:15377"/>
        <dbReference type="ChEBI" id="CHEBI:15378"/>
        <dbReference type="ChEBI" id="CHEBI:29067"/>
        <dbReference type="ChEBI" id="CHEBI:43474"/>
        <dbReference type="ChEBI" id="CHEBI:59918"/>
        <dbReference type="EC" id="3.6.1.7"/>
    </reaction>
</comment>
<comment type="caution">
    <text evidence="8">The sequence shown here is derived from an EMBL/GenBank/DDBJ whole genome shotgun (WGS) entry which is preliminary data.</text>
</comment>
<feature type="active site" evidence="5">
    <location>
        <position position="30"/>
    </location>
</feature>
<evidence type="ECO:0000313" key="8">
    <source>
        <dbReference type="EMBL" id="GAA3928471.1"/>
    </source>
</evidence>